<accession>A0ABR2YZN3</accession>
<dbReference type="Proteomes" id="UP001491310">
    <property type="component" value="Unassembled WGS sequence"/>
</dbReference>
<organism evidence="1 2">
    <name type="scientific">Coccomyxa subellipsoidea</name>
    <dbReference type="NCBI Taxonomy" id="248742"/>
    <lineage>
        <taxon>Eukaryota</taxon>
        <taxon>Viridiplantae</taxon>
        <taxon>Chlorophyta</taxon>
        <taxon>core chlorophytes</taxon>
        <taxon>Trebouxiophyceae</taxon>
        <taxon>Trebouxiophyceae incertae sedis</taxon>
        <taxon>Coccomyxaceae</taxon>
        <taxon>Coccomyxa</taxon>
    </lineage>
</organism>
<sequence>MPFALPFRTNPLETGFELSLLRINQAGRPVSIGDIIATVEPEPNVGNVLFVRFYDTPDSGLDRRTPLPSDQWARLRAAADACVDIPVLMSSLPAAIKSAVAQCRQ</sequence>
<comment type="caution">
    <text evidence="1">The sequence shown here is derived from an EMBL/GenBank/DDBJ whole genome shotgun (WGS) entry which is preliminary data.</text>
</comment>
<proteinExistence type="predicted"/>
<evidence type="ECO:0000313" key="2">
    <source>
        <dbReference type="Proteomes" id="UP001491310"/>
    </source>
</evidence>
<reference evidence="1 2" key="1">
    <citation type="journal article" date="2024" name="Nat. Commun.">
        <title>Phylogenomics reveals the evolutionary origins of lichenization in chlorophyte algae.</title>
        <authorList>
            <person name="Puginier C."/>
            <person name="Libourel C."/>
            <person name="Otte J."/>
            <person name="Skaloud P."/>
            <person name="Haon M."/>
            <person name="Grisel S."/>
            <person name="Petersen M."/>
            <person name="Berrin J.G."/>
            <person name="Delaux P.M."/>
            <person name="Dal Grande F."/>
            <person name="Keller J."/>
        </authorList>
    </citation>
    <scope>NUCLEOTIDE SEQUENCE [LARGE SCALE GENOMIC DNA]</scope>
    <source>
        <strain evidence="1 2">SAG 216-7</strain>
    </source>
</reference>
<protein>
    <submittedName>
        <fullName evidence="1">Uncharacterized protein</fullName>
    </submittedName>
</protein>
<dbReference type="EMBL" id="JALJOT010000002">
    <property type="protein sequence ID" value="KAK9917409.1"/>
    <property type="molecule type" value="Genomic_DNA"/>
</dbReference>
<keyword evidence="2" id="KW-1185">Reference proteome</keyword>
<gene>
    <name evidence="1" type="ORF">WJX75_004043</name>
</gene>
<evidence type="ECO:0000313" key="1">
    <source>
        <dbReference type="EMBL" id="KAK9917409.1"/>
    </source>
</evidence>
<name>A0ABR2YZN3_9CHLO</name>